<dbReference type="GO" id="GO:0016757">
    <property type="term" value="F:glycosyltransferase activity"/>
    <property type="evidence" value="ECO:0007669"/>
    <property type="project" value="UniProtKB-KW"/>
</dbReference>
<dbReference type="EMBL" id="AP022870">
    <property type="protein sequence ID" value="BCB77619.1"/>
    <property type="molecule type" value="Genomic_DNA"/>
</dbReference>
<dbReference type="InterPro" id="IPR001296">
    <property type="entry name" value="Glyco_trans_1"/>
</dbReference>
<dbReference type="Pfam" id="PF00534">
    <property type="entry name" value="Glycos_transf_1"/>
    <property type="match status" value="1"/>
</dbReference>
<dbReference type="PANTHER" id="PTHR12526">
    <property type="entry name" value="GLYCOSYLTRANSFERASE"/>
    <property type="match status" value="1"/>
</dbReference>
<dbReference type="Gene3D" id="3.40.50.2000">
    <property type="entry name" value="Glycogen Phosphorylase B"/>
    <property type="match status" value="2"/>
</dbReference>
<proteinExistence type="predicted"/>
<dbReference type="RefSeq" id="WP_173037348.1">
    <property type="nucleotide sequence ID" value="NZ_AP022870.1"/>
</dbReference>
<evidence type="ECO:0000259" key="3">
    <source>
        <dbReference type="Pfam" id="PF00534"/>
    </source>
</evidence>
<dbReference type="KEGG" id="pfla:Pflav_040290"/>
<evidence type="ECO:0000256" key="2">
    <source>
        <dbReference type="ARBA" id="ARBA00022679"/>
    </source>
</evidence>
<evidence type="ECO:0000313" key="6">
    <source>
        <dbReference type="Proteomes" id="UP000502508"/>
    </source>
</evidence>
<sequence length="378" mass="39847">MRIAILSVDHRPVRPASRAWTAAPAVHVGELAAALAECGHDVRVYTRRTSLSQPEVKAGTDGVTTVAVPAEDGDEFGQWLDASWRDGWAPEVVHAHALPSAVAAMVARKLTSRPTVVTFHGEQDGDAAAIAGTADAVVALSRAEAREVRRLGAAPANVSVIPPGVDTTRFTPEGRAWVRRRTHRVLAVGQLEPASGFAAAVDALPELPDTELVVVGRPRPPSNGLGPHAAELRALAVNHGVHEQLRLTGAAPYGDMPGWYRSADLLICTPEHWSFSRAAVEAMACGIPVVATAGGPLGETLTDGVTGRLVPPGDLAGTIRDLLADPELRKAYGTAGAEWVRGAYDWTVAALRTVETYERTRTQHSLTHEGASAPELAA</sequence>
<dbReference type="SUPFAM" id="SSF53756">
    <property type="entry name" value="UDP-Glycosyltransferase/glycogen phosphorylase"/>
    <property type="match status" value="1"/>
</dbReference>
<dbReference type="PANTHER" id="PTHR12526:SF635">
    <property type="entry name" value="GLYCOSYL TRANSFERASE GROUP 1"/>
    <property type="match status" value="1"/>
</dbReference>
<keyword evidence="1" id="KW-0328">Glycosyltransferase</keyword>
<gene>
    <name evidence="5" type="ORF">Pflav_040290</name>
</gene>
<evidence type="ECO:0000259" key="4">
    <source>
        <dbReference type="Pfam" id="PF13439"/>
    </source>
</evidence>
<reference evidence="5 6" key="1">
    <citation type="submission" date="2020-03" db="EMBL/GenBank/DDBJ databases">
        <title>Whole genome shotgun sequence of Phytohabitans flavus NBRC 107702.</title>
        <authorList>
            <person name="Komaki H."/>
            <person name="Tamura T."/>
        </authorList>
    </citation>
    <scope>NUCLEOTIDE SEQUENCE [LARGE SCALE GENOMIC DNA]</scope>
    <source>
        <strain evidence="5 6">NBRC 107702</strain>
    </source>
</reference>
<dbReference type="Proteomes" id="UP000502508">
    <property type="component" value="Chromosome"/>
</dbReference>
<keyword evidence="6" id="KW-1185">Reference proteome</keyword>
<feature type="domain" description="Glycosyltransferase subfamily 4-like N-terminal" evidence="4">
    <location>
        <begin position="25"/>
        <end position="169"/>
    </location>
</feature>
<protein>
    <submittedName>
        <fullName evidence="5">Glycosyl transferase</fullName>
    </submittedName>
</protein>
<reference evidence="5 6" key="2">
    <citation type="submission" date="2020-03" db="EMBL/GenBank/DDBJ databases">
        <authorList>
            <person name="Ichikawa N."/>
            <person name="Kimura A."/>
            <person name="Kitahashi Y."/>
            <person name="Uohara A."/>
        </authorList>
    </citation>
    <scope>NUCLEOTIDE SEQUENCE [LARGE SCALE GENOMIC DNA]</scope>
    <source>
        <strain evidence="5 6">NBRC 107702</strain>
    </source>
</reference>
<accession>A0A6F8XUZ6</accession>
<evidence type="ECO:0000256" key="1">
    <source>
        <dbReference type="ARBA" id="ARBA00022676"/>
    </source>
</evidence>
<evidence type="ECO:0000313" key="5">
    <source>
        <dbReference type="EMBL" id="BCB77619.1"/>
    </source>
</evidence>
<dbReference type="InterPro" id="IPR028098">
    <property type="entry name" value="Glyco_trans_4-like_N"/>
</dbReference>
<name>A0A6F8XUZ6_9ACTN</name>
<feature type="domain" description="Glycosyl transferase family 1" evidence="3">
    <location>
        <begin position="184"/>
        <end position="339"/>
    </location>
</feature>
<keyword evidence="2 5" id="KW-0808">Transferase</keyword>
<dbReference type="Pfam" id="PF13439">
    <property type="entry name" value="Glyco_transf_4"/>
    <property type="match status" value="1"/>
</dbReference>
<dbReference type="AlphaFoldDB" id="A0A6F8XUZ6"/>
<organism evidence="5 6">
    <name type="scientific">Phytohabitans flavus</name>
    <dbReference type="NCBI Taxonomy" id="1076124"/>
    <lineage>
        <taxon>Bacteria</taxon>
        <taxon>Bacillati</taxon>
        <taxon>Actinomycetota</taxon>
        <taxon>Actinomycetes</taxon>
        <taxon>Micromonosporales</taxon>
        <taxon>Micromonosporaceae</taxon>
    </lineage>
</organism>